<keyword evidence="3" id="KW-1185">Reference proteome</keyword>
<reference evidence="2 3" key="1">
    <citation type="submission" date="2020-05" db="EMBL/GenBank/DDBJ databases">
        <title>Streptobacillus felis strain LHL191014123.</title>
        <authorList>
            <person name="Fawzy A."/>
            <person name="Rau J."/>
            <person name="Risse K."/>
            <person name="Schauerte N."/>
            <person name="Geiger C."/>
            <person name="Blom J."/>
            <person name="Imirzalioglu C."/>
            <person name="Falgenhauer J."/>
            <person name="Bach A."/>
            <person name="Herden C."/>
            <person name="Eisenberg T."/>
        </authorList>
    </citation>
    <scope>NUCLEOTIDE SEQUENCE [LARGE SCALE GENOMIC DNA]</scope>
    <source>
        <strain evidence="2 3">LHL191014123</strain>
    </source>
</reference>
<feature type="transmembrane region" description="Helical" evidence="1">
    <location>
        <begin position="67"/>
        <end position="85"/>
    </location>
</feature>
<keyword evidence="1" id="KW-0812">Transmembrane</keyword>
<accession>A0A7Z0PFJ8</accession>
<evidence type="ECO:0000256" key="1">
    <source>
        <dbReference type="SAM" id="Phobius"/>
    </source>
</evidence>
<evidence type="ECO:0000313" key="2">
    <source>
        <dbReference type="EMBL" id="NYV27828.1"/>
    </source>
</evidence>
<keyword evidence="1" id="KW-1133">Transmembrane helix</keyword>
<dbReference type="Pfam" id="PF05987">
    <property type="entry name" value="DUF898"/>
    <property type="match status" value="1"/>
</dbReference>
<evidence type="ECO:0000313" key="3">
    <source>
        <dbReference type="Proteomes" id="UP000526184"/>
    </source>
</evidence>
<proteinExistence type="predicted"/>
<dbReference type="InterPro" id="IPR010295">
    <property type="entry name" value="DUF898"/>
</dbReference>
<sequence length="108" mass="12846">MVKSEFRASVLDYFLHNIFITILSVLTLGLLTPWLLASNYRWEAENTYINGKQLYFDGKGSQLIGKWIVWLLLTIITCGLYRFIVSLRLKQWVISHTYFKDEYYKLNK</sequence>
<gene>
    <name evidence="2" type="ORF">HP397_03185</name>
</gene>
<feature type="transmembrane region" description="Helical" evidence="1">
    <location>
        <begin position="12"/>
        <end position="36"/>
    </location>
</feature>
<dbReference type="AlphaFoldDB" id="A0A7Z0PFJ8"/>
<name>A0A7Z0PFJ8_9FUSO</name>
<dbReference type="Proteomes" id="UP000526184">
    <property type="component" value="Unassembled WGS sequence"/>
</dbReference>
<protein>
    <submittedName>
        <fullName evidence="2">DUF898 family protein</fullName>
    </submittedName>
</protein>
<keyword evidence="1" id="KW-0472">Membrane</keyword>
<comment type="caution">
    <text evidence="2">The sequence shown here is derived from an EMBL/GenBank/DDBJ whole genome shotgun (WGS) entry which is preliminary data.</text>
</comment>
<organism evidence="2 3">
    <name type="scientific">Streptobacillus felis</name>
    <dbReference type="NCBI Taxonomy" id="1384509"/>
    <lineage>
        <taxon>Bacteria</taxon>
        <taxon>Fusobacteriati</taxon>
        <taxon>Fusobacteriota</taxon>
        <taxon>Fusobacteriia</taxon>
        <taxon>Fusobacteriales</taxon>
        <taxon>Leptotrichiaceae</taxon>
        <taxon>Streptobacillus</taxon>
    </lineage>
</organism>
<dbReference type="EMBL" id="JABMKT010000013">
    <property type="protein sequence ID" value="NYV27828.1"/>
    <property type="molecule type" value="Genomic_DNA"/>
</dbReference>